<feature type="domain" description="Polymerase/histidinol phosphatase N-terminal" evidence="1">
    <location>
        <begin position="3"/>
        <end position="71"/>
    </location>
</feature>
<dbReference type="Gene3D" id="3.20.20.140">
    <property type="entry name" value="Metal-dependent hydrolases"/>
    <property type="match status" value="1"/>
</dbReference>
<reference evidence="2 3" key="1">
    <citation type="submission" date="2019-02" db="EMBL/GenBank/DDBJ databases">
        <title>Complete Genome Sequence and Methylome Analysis of free living Spirochaetas.</title>
        <authorList>
            <person name="Fomenkov A."/>
            <person name="Dubinina G."/>
            <person name="Leshcheva N."/>
            <person name="Mikheeva N."/>
            <person name="Grabovich M."/>
            <person name="Vincze T."/>
            <person name="Roberts R.J."/>
        </authorList>
    </citation>
    <scope>NUCLEOTIDE SEQUENCE [LARGE SCALE GENOMIC DNA]</scope>
    <source>
        <strain evidence="2 3">K2</strain>
    </source>
</reference>
<dbReference type="OrthoDB" id="9791620at2"/>
<dbReference type="InterPro" id="IPR004013">
    <property type="entry name" value="PHP_dom"/>
</dbReference>
<dbReference type="EMBL" id="CP036150">
    <property type="protein sequence ID" value="QEN09277.1"/>
    <property type="molecule type" value="Genomic_DNA"/>
</dbReference>
<dbReference type="AlphaFoldDB" id="A0A5C1QPA4"/>
<accession>A0A5C1QPA4</accession>
<keyword evidence="3" id="KW-1185">Reference proteome</keyword>
<dbReference type="PANTHER" id="PTHR42924:SF3">
    <property type="entry name" value="POLYMERASE_HISTIDINOL PHOSPHATASE N-TERMINAL DOMAIN-CONTAINING PROTEIN"/>
    <property type="match status" value="1"/>
</dbReference>
<dbReference type="InterPro" id="IPR016195">
    <property type="entry name" value="Pol/histidinol_Pase-like"/>
</dbReference>
<dbReference type="RefSeq" id="WP_149487352.1">
    <property type="nucleotide sequence ID" value="NZ_CP036150.1"/>
</dbReference>
<evidence type="ECO:0000313" key="2">
    <source>
        <dbReference type="EMBL" id="QEN09277.1"/>
    </source>
</evidence>
<dbReference type="KEGG" id="ock:EXM22_15295"/>
<dbReference type="Proteomes" id="UP000324209">
    <property type="component" value="Chromosome"/>
</dbReference>
<dbReference type="InterPro" id="IPR003141">
    <property type="entry name" value="Pol/His_phosphatase_N"/>
</dbReference>
<organism evidence="2 3">
    <name type="scientific">Oceanispirochaeta crateris</name>
    <dbReference type="NCBI Taxonomy" id="2518645"/>
    <lineage>
        <taxon>Bacteria</taxon>
        <taxon>Pseudomonadati</taxon>
        <taxon>Spirochaetota</taxon>
        <taxon>Spirochaetia</taxon>
        <taxon>Spirochaetales</taxon>
        <taxon>Spirochaetaceae</taxon>
        <taxon>Oceanispirochaeta</taxon>
    </lineage>
</organism>
<dbReference type="SMART" id="SM00481">
    <property type="entry name" value="POLIIIAc"/>
    <property type="match status" value="1"/>
</dbReference>
<dbReference type="GO" id="GO:0004534">
    <property type="term" value="F:5'-3' RNA exonuclease activity"/>
    <property type="evidence" value="ECO:0007669"/>
    <property type="project" value="TreeGrafter"/>
</dbReference>
<dbReference type="SUPFAM" id="SSF89550">
    <property type="entry name" value="PHP domain-like"/>
    <property type="match status" value="1"/>
</dbReference>
<sequence>MLIDLHNHSCLSPCGSLEMSPSRLVNEASAKGIGMLALTDHNAGDNLPAFDVCCRRKGIIPVYGLEVTGREEAHLLCLFGDLKTAVRFGYIIYENLMTIPNNPDRMGDQVIVDEDENILGELEKHLAGGAVDFSMEELIEMVHQREGLFIPAHIDRAAFSIKSQLGFLPENDYDAVEVMHKPCSFNAGRYFETTGSDAHYPANVGQRSFELDLKTPSFSGLVRALHSQK</sequence>
<evidence type="ECO:0000313" key="3">
    <source>
        <dbReference type="Proteomes" id="UP000324209"/>
    </source>
</evidence>
<dbReference type="CDD" id="cd07432">
    <property type="entry name" value="PHP_HisPPase"/>
    <property type="match status" value="1"/>
</dbReference>
<dbReference type="Pfam" id="PF13263">
    <property type="entry name" value="PHP_C"/>
    <property type="match status" value="1"/>
</dbReference>
<dbReference type="GO" id="GO:0035312">
    <property type="term" value="F:5'-3' DNA exonuclease activity"/>
    <property type="evidence" value="ECO:0007669"/>
    <property type="project" value="TreeGrafter"/>
</dbReference>
<dbReference type="Pfam" id="PF02811">
    <property type="entry name" value="PHP"/>
    <property type="match status" value="1"/>
</dbReference>
<dbReference type="PANTHER" id="PTHR42924">
    <property type="entry name" value="EXONUCLEASE"/>
    <property type="match status" value="1"/>
</dbReference>
<protein>
    <submittedName>
        <fullName evidence="2">PHP domain-containing protein</fullName>
    </submittedName>
</protein>
<proteinExistence type="predicted"/>
<name>A0A5C1QPA4_9SPIO</name>
<evidence type="ECO:0000259" key="1">
    <source>
        <dbReference type="SMART" id="SM00481"/>
    </source>
</evidence>
<gene>
    <name evidence="2" type="ORF">EXM22_15295</name>
</gene>
<dbReference type="InterPro" id="IPR052018">
    <property type="entry name" value="PHP_domain"/>
</dbReference>